<evidence type="ECO:0000259" key="10">
    <source>
        <dbReference type="Pfam" id="PF02463"/>
    </source>
</evidence>
<dbReference type="PIRSF" id="PIRSF003128">
    <property type="entry name" value="RecN"/>
    <property type="match status" value="1"/>
</dbReference>
<keyword evidence="12" id="KW-1185">Reference proteome</keyword>
<dbReference type="EMBL" id="JBHSGU010000002">
    <property type="protein sequence ID" value="MFC4699739.1"/>
    <property type="molecule type" value="Genomic_DNA"/>
</dbReference>
<organism evidence="11 12">
    <name type="scientific">Glaciecola siphonariae</name>
    <dbReference type="NCBI Taxonomy" id="521012"/>
    <lineage>
        <taxon>Bacteria</taxon>
        <taxon>Pseudomonadati</taxon>
        <taxon>Pseudomonadota</taxon>
        <taxon>Gammaproteobacteria</taxon>
        <taxon>Alteromonadales</taxon>
        <taxon>Alteromonadaceae</taxon>
        <taxon>Glaciecola</taxon>
    </lineage>
</organism>
<evidence type="ECO:0000256" key="7">
    <source>
        <dbReference type="ARBA" id="ARBA00023204"/>
    </source>
</evidence>
<dbReference type="NCBIfam" id="NF008121">
    <property type="entry name" value="PRK10869.1"/>
    <property type="match status" value="1"/>
</dbReference>
<feature type="domain" description="RecF/RecN/SMC N-terminal" evidence="10">
    <location>
        <begin position="2"/>
        <end position="517"/>
    </location>
</feature>
<name>A0ABV9LU93_9ALTE</name>
<dbReference type="InterPro" id="IPR003395">
    <property type="entry name" value="RecF/RecN/SMC_N"/>
</dbReference>
<comment type="similarity">
    <text evidence="2 9">Belongs to the RecN family.</text>
</comment>
<evidence type="ECO:0000256" key="9">
    <source>
        <dbReference type="PIRNR" id="PIRNR003128"/>
    </source>
</evidence>
<sequence length="557" mass="61181">MLVHIDIKNFTVVKHVELSLHKGLTAITGETGAGKSIALDALGLCLGQRAESNIVRQGAQRAEVVTHFDINKLPKVKAWLNEQMLAQDDNPDECFIRRVVSKEGRSKAFINGVAVTLAQLKSLGAMVAHIHGQNDHHQFLKPDNQLALLDGYAQHSELLAKTKQAYLDYSEQSKRLKALQLAQQQRLDRVSLLQYQVDELDLFALSEGEFEQLEADFKKLNSVQELIESAEKSCYLLKDDEQNNALSLLNSALRSLADNLDTDPALKDAHELLQGAVIQAEEAYTELSHYQSGLETDPEQLKAIEQRYASALDLARKHAVAPENLHICHAELAAELALLQSEEASLADLEASYTQTLEDYRKCAHALHKSRQVAADKLSEEIAQSIKQMNLPHAVVSTTLTHHEQNAPSAKGNDEIRLLVSVNPGQAPDVLEKVVSGGELARIGLAIQVIRSRDYSIPTLVFDEVDTGISGQTASIVGKLLNKLGAQSQVICVTHLPQVAAQGHHQLFVTKLTDGVSTETKVLKLTKEERVNEIARLLAGDELTDTAIANAKDLLKQ</sequence>
<dbReference type="PANTHER" id="PTHR11059">
    <property type="entry name" value="DNA REPAIR PROTEIN RECN"/>
    <property type="match status" value="1"/>
</dbReference>
<dbReference type="InterPro" id="IPR027417">
    <property type="entry name" value="P-loop_NTPase"/>
</dbReference>
<evidence type="ECO:0000256" key="6">
    <source>
        <dbReference type="ARBA" id="ARBA00022840"/>
    </source>
</evidence>
<proteinExistence type="inferred from homology"/>
<keyword evidence="5 9" id="KW-0227">DNA damage</keyword>
<keyword evidence="6" id="KW-0067">ATP-binding</keyword>
<evidence type="ECO:0000313" key="11">
    <source>
        <dbReference type="EMBL" id="MFC4699739.1"/>
    </source>
</evidence>
<reference evidence="12" key="1">
    <citation type="journal article" date="2019" name="Int. J. Syst. Evol. Microbiol.">
        <title>The Global Catalogue of Microorganisms (GCM) 10K type strain sequencing project: providing services to taxonomists for standard genome sequencing and annotation.</title>
        <authorList>
            <consortium name="The Broad Institute Genomics Platform"/>
            <consortium name="The Broad Institute Genome Sequencing Center for Infectious Disease"/>
            <person name="Wu L."/>
            <person name="Ma J."/>
        </authorList>
    </citation>
    <scope>NUCLEOTIDE SEQUENCE [LARGE SCALE GENOMIC DNA]</scope>
    <source>
        <strain evidence="12">KACC 12507</strain>
    </source>
</reference>
<dbReference type="RefSeq" id="WP_382406544.1">
    <property type="nucleotide sequence ID" value="NZ_JBHSGU010000002.1"/>
</dbReference>
<evidence type="ECO:0000256" key="8">
    <source>
        <dbReference type="ARBA" id="ARBA00033408"/>
    </source>
</evidence>
<dbReference type="Pfam" id="PF02463">
    <property type="entry name" value="SMC_N"/>
    <property type="match status" value="1"/>
</dbReference>
<keyword evidence="4" id="KW-0547">Nucleotide-binding</keyword>
<protein>
    <recommendedName>
        <fullName evidence="3 9">DNA repair protein RecN</fullName>
    </recommendedName>
    <alternativeName>
        <fullName evidence="8 9">Recombination protein N</fullName>
    </alternativeName>
</protein>
<evidence type="ECO:0000313" key="12">
    <source>
        <dbReference type="Proteomes" id="UP001595897"/>
    </source>
</evidence>
<evidence type="ECO:0000256" key="4">
    <source>
        <dbReference type="ARBA" id="ARBA00022741"/>
    </source>
</evidence>
<accession>A0ABV9LU93</accession>
<dbReference type="PANTHER" id="PTHR11059:SF0">
    <property type="entry name" value="DNA REPAIR PROTEIN RECN"/>
    <property type="match status" value="1"/>
</dbReference>
<dbReference type="CDD" id="cd03241">
    <property type="entry name" value="ABC_RecN"/>
    <property type="match status" value="2"/>
</dbReference>
<dbReference type="NCBIfam" id="TIGR00634">
    <property type="entry name" value="recN"/>
    <property type="match status" value="1"/>
</dbReference>
<dbReference type="Proteomes" id="UP001595897">
    <property type="component" value="Unassembled WGS sequence"/>
</dbReference>
<comment type="caution">
    <text evidence="11">The sequence shown here is derived from an EMBL/GenBank/DDBJ whole genome shotgun (WGS) entry which is preliminary data.</text>
</comment>
<evidence type="ECO:0000256" key="1">
    <source>
        <dbReference type="ARBA" id="ARBA00003618"/>
    </source>
</evidence>
<evidence type="ECO:0000256" key="5">
    <source>
        <dbReference type="ARBA" id="ARBA00022763"/>
    </source>
</evidence>
<keyword evidence="7 9" id="KW-0234">DNA repair</keyword>
<dbReference type="Gene3D" id="3.40.50.300">
    <property type="entry name" value="P-loop containing nucleotide triphosphate hydrolases"/>
    <property type="match status" value="2"/>
</dbReference>
<evidence type="ECO:0000256" key="2">
    <source>
        <dbReference type="ARBA" id="ARBA00009441"/>
    </source>
</evidence>
<dbReference type="InterPro" id="IPR004604">
    <property type="entry name" value="DNA_recomb/repair_RecN"/>
</dbReference>
<gene>
    <name evidence="11" type="primary">recN</name>
    <name evidence="11" type="ORF">ACFO4O_06175</name>
</gene>
<comment type="function">
    <text evidence="1 9">May be involved in recombinational repair of damaged DNA.</text>
</comment>
<dbReference type="SUPFAM" id="SSF52540">
    <property type="entry name" value="P-loop containing nucleoside triphosphate hydrolases"/>
    <property type="match status" value="2"/>
</dbReference>
<evidence type="ECO:0000256" key="3">
    <source>
        <dbReference type="ARBA" id="ARBA00021315"/>
    </source>
</evidence>